<dbReference type="OrthoDB" id="1938712at2759"/>
<dbReference type="AlphaFoldDB" id="A0A2I4EG36"/>
<dbReference type="Gene3D" id="1.10.340.70">
    <property type="match status" value="1"/>
</dbReference>
<dbReference type="InterPro" id="IPR012337">
    <property type="entry name" value="RNaseH-like_sf"/>
</dbReference>
<evidence type="ECO:0000313" key="2">
    <source>
        <dbReference type="RefSeq" id="XP_018818350.1"/>
    </source>
</evidence>
<dbReference type="STRING" id="51240.A0A2I4EG36"/>
<dbReference type="InterPro" id="IPR036397">
    <property type="entry name" value="RNaseH_sf"/>
</dbReference>
<reference evidence="2" key="1">
    <citation type="submission" date="2025-08" db="UniProtKB">
        <authorList>
            <consortium name="RefSeq"/>
        </authorList>
    </citation>
    <scope>IDENTIFICATION</scope>
    <source>
        <tissue evidence="2">Leaves</tissue>
    </source>
</reference>
<dbReference type="Pfam" id="PF17921">
    <property type="entry name" value="Integrase_H2C2"/>
    <property type="match status" value="1"/>
</dbReference>
<evidence type="ECO:0000313" key="1">
    <source>
        <dbReference type="Proteomes" id="UP000235220"/>
    </source>
</evidence>
<gene>
    <name evidence="2" type="primary">LOC108989257</name>
</gene>
<proteinExistence type="predicted"/>
<protein>
    <submittedName>
        <fullName evidence="2">Uncharacterized protein LOC108989257</fullName>
    </submittedName>
</protein>
<organism evidence="1 2">
    <name type="scientific">Juglans regia</name>
    <name type="common">English walnut</name>
    <dbReference type="NCBI Taxonomy" id="51240"/>
    <lineage>
        <taxon>Eukaryota</taxon>
        <taxon>Viridiplantae</taxon>
        <taxon>Streptophyta</taxon>
        <taxon>Embryophyta</taxon>
        <taxon>Tracheophyta</taxon>
        <taxon>Spermatophyta</taxon>
        <taxon>Magnoliopsida</taxon>
        <taxon>eudicotyledons</taxon>
        <taxon>Gunneridae</taxon>
        <taxon>Pentapetalae</taxon>
        <taxon>rosids</taxon>
        <taxon>fabids</taxon>
        <taxon>Fagales</taxon>
        <taxon>Juglandaceae</taxon>
        <taxon>Juglans</taxon>
    </lineage>
</organism>
<dbReference type="RefSeq" id="XP_018818350.1">
    <property type="nucleotide sequence ID" value="XM_018962805.1"/>
</dbReference>
<dbReference type="Gene3D" id="3.30.420.10">
    <property type="entry name" value="Ribonuclease H-like superfamily/Ribonuclease H"/>
    <property type="match status" value="1"/>
</dbReference>
<dbReference type="GeneID" id="108989257"/>
<dbReference type="GO" id="GO:0003676">
    <property type="term" value="F:nucleic acid binding"/>
    <property type="evidence" value="ECO:0007669"/>
    <property type="project" value="InterPro"/>
</dbReference>
<dbReference type="PANTHER" id="PTHR35046:SF9">
    <property type="entry name" value="RNA-DIRECTED DNA POLYMERASE"/>
    <property type="match status" value="1"/>
</dbReference>
<name>A0A2I4EG36_JUGRE</name>
<sequence length="148" mass="17980">MYQDLKECFWWNDMKREIAKFVERYLICQQVKAKHQRLAGLLQSLQIPEWKREYICMNFVTGLPRTLSRPDAIWVIMDCLMKTTRFVPIKVSYKMEKLDELYVKEIVRLYKVLVSIVSDRDPRFTSKFWRCLQEAMDTRLNFNTTFHP</sequence>
<dbReference type="InterPro" id="IPR041588">
    <property type="entry name" value="Integrase_H2C2"/>
</dbReference>
<keyword evidence="1" id="KW-1185">Reference proteome</keyword>
<dbReference type="Proteomes" id="UP000235220">
    <property type="component" value="Chromosome 7"/>
</dbReference>
<dbReference type="SUPFAM" id="SSF53098">
    <property type="entry name" value="Ribonuclease H-like"/>
    <property type="match status" value="1"/>
</dbReference>
<dbReference type="PANTHER" id="PTHR35046">
    <property type="entry name" value="ZINC KNUCKLE (CCHC-TYPE) FAMILY PROTEIN"/>
    <property type="match status" value="1"/>
</dbReference>
<accession>A0A2I4EG36</accession>
<dbReference type="KEGG" id="jre:108989257"/>
<dbReference type="Gramene" id="Jr07_08840_p1">
    <property type="protein sequence ID" value="cds.Jr07_08840_p1"/>
    <property type="gene ID" value="Jr07_08840"/>
</dbReference>